<dbReference type="EMBL" id="JACPSX010000045">
    <property type="protein sequence ID" value="MBI3013992.1"/>
    <property type="molecule type" value="Genomic_DNA"/>
</dbReference>
<proteinExistence type="predicted"/>
<reference evidence="1" key="1">
    <citation type="submission" date="2020-07" db="EMBL/GenBank/DDBJ databases">
        <title>Huge and variable diversity of episymbiotic CPR bacteria and DPANN archaea in groundwater ecosystems.</title>
        <authorList>
            <person name="He C.Y."/>
            <person name="Keren R."/>
            <person name="Whittaker M."/>
            <person name="Farag I.F."/>
            <person name="Doudna J."/>
            <person name="Cate J.H.D."/>
            <person name="Banfield J.F."/>
        </authorList>
    </citation>
    <scope>NUCLEOTIDE SEQUENCE</scope>
    <source>
        <strain evidence="1">NC_groundwater_717_Ag_S-0.2um_59_8</strain>
    </source>
</reference>
<dbReference type="Proteomes" id="UP000741360">
    <property type="component" value="Unassembled WGS sequence"/>
</dbReference>
<name>A0A932GMX2_UNCTE</name>
<accession>A0A932GMX2</accession>
<dbReference type="AlphaFoldDB" id="A0A932GMX2"/>
<evidence type="ECO:0000313" key="1">
    <source>
        <dbReference type="EMBL" id="MBI3013992.1"/>
    </source>
</evidence>
<evidence type="ECO:0000313" key="2">
    <source>
        <dbReference type="Proteomes" id="UP000741360"/>
    </source>
</evidence>
<organism evidence="1 2">
    <name type="scientific">Tectimicrobiota bacterium</name>
    <dbReference type="NCBI Taxonomy" id="2528274"/>
    <lineage>
        <taxon>Bacteria</taxon>
        <taxon>Pseudomonadati</taxon>
        <taxon>Nitrospinota/Tectimicrobiota group</taxon>
        <taxon>Candidatus Tectimicrobiota</taxon>
    </lineage>
</organism>
<sequence>MCEQPSTNSWNYEDLLQESRPKIRDISDLLPYAEYLAAQPERRTTHIGFNGYGSTKAGDRVLIAVDSEYDDRVVAAVAAALRARGAKVDVLRIDKGPVREFDELDEIRVIIRRGPWQDNPRRWEGIPWVEELAHANKYDLLIHGKGGPIPKTDYRYEAIPWLGAEQFACPATIYPRDVHLLINQKTWDMLWRRGKGGRVRIMDPEGTDLTYTLHEGYYDGRYGFNENPVCGHLFGHPPTPMIDPEDAAGIIKGTTNHFSRPFSPITVQMEAGQVTRVEGGGAYGAAWKDLLEETRKIKYPCFPRSGLFWLWEVAIGTNPKVRRPRNIHLHSSGGHEWERRRSGIIHLGLGTLWRGPEEYWAAENKLPYGHLHVHLMFPTLEVTTKEGGTLVVINRGRLTAMDDPEVRNLAAKYGDPDRLLSEDWIPDIPGISTEGEYESYARDPAGWQYRGIRGQ</sequence>
<protein>
    <submittedName>
        <fullName evidence="1">Uncharacterized protein</fullName>
    </submittedName>
</protein>
<gene>
    <name evidence="1" type="ORF">HYY65_02755</name>
</gene>
<comment type="caution">
    <text evidence="1">The sequence shown here is derived from an EMBL/GenBank/DDBJ whole genome shotgun (WGS) entry which is preliminary data.</text>
</comment>